<evidence type="ECO:0000313" key="3">
    <source>
        <dbReference type="EMBL" id="OKP11557.1"/>
    </source>
</evidence>
<protein>
    <recommendedName>
        <fullName evidence="5">Mis18 domain-containing protein</fullName>
    </recommendedName>
</protein>
<feature type="compositionally biased region" description="Polar residues" evidence="2">
    <location>
        <begin position="408"/>
        <end position="417"/>
    </location>
</feature>
<sequence>MDLSHLTRTAVLCQCLRCSSSLAVLENEWGKLSNIYAVATAWLSVDLHRISISSEQKHIPQTSEMSLLRGRIAQDVTCKLCQQKLAVLCGLDNGANILWKISKVSFRDIVTMRTADPLFKDGALDKLLPPPPPEPPRRSDQDNALVPTGANDRFSLDPSMHRQMQHQGRSIDQISNSVNHLQDTMADLKHSFTSLRIELNGANRSIGDHGSMGGPGFDMIATVLKELKSKSDEIEKLKLEIEALKLKNRFMEERKPTSADYPSQMNGRLADVQSPGLLQAGKKRTWPDAFPNGQAPAIADSFDEEDMIDDLSLDNLPTYNVRVPPKQSARQLPSGPAQLRIEASRQNDSTPTSTPPEVNREQTVAKRPRLTQHNKEPELSSGKPRPGRPPGRPRVSNTTGPEPEGTVAATSQNSSMQIPIAPASPDPQTAKRRRLRRSTRSQSFGSASARIQVEAEESNASAQDPSLLMNGAEGNDNDNGDVQQNGETSSAPAKGSSKNGTKAVEEARVTEEEKRKAKIAARDAMTRRAMEQEEWMETDGSR</sequence>
<keyword evidence="4" id="KW-1185">Reference proteome</keyword>
<evidence type="ECO:0000256" key="1">
    <source>
        <dbReference type="SAM" id="Coils"/>
    </source>
</evidence>
<dbReference type="AlphaFoldDB" id="A0A1Q5UGE7"/>
<feature type="compositionally biased region" description="Polar residues" evidence="2">
    <location>
        <begin position="487"/>
        <end position="500"/>
    </location>
</feature>
<accession>A0A1Q5UGE7</accession>
<evidence type="ECO:0000313" key="4">
    <source>
        <dbReference type="Proteomes" id="UP000186955"/>
    </source>
</evidence>
<evidence type="ECO:0008006" key="5">
    <source>
        <dbReference type="Google" id="ProtNLM"/>
    </source>
</evidence>
<dbReference type="EMBL" id="MNBE01000276">
    <property type="protein sequence ID" value="OKP11557.1"/>
    <property type="molecule type" value="Genomic_DNA"/>
</dbReference>
<comment type="caution">
    <text evidence="3">The sequence shown here is derived from an EMBL/GenBank/DDBJ whole genome shotgun (WGS) entry which is preliminary data.</text>
</comment>
<feature type="coiled-coil region" evidence="1">
    <location>
        <begin position="220"/>
        <end position="254"/>
    </location>
</feature>
<keyword evidence="1" id="KW-0175">Coiled coil</keyword>
<reference evidence="3 4" key="1">
    <citation type="submission" date="2016-10" db="EMBL/GenBank/DDBJ databases">
        <title>Genome sequence of the ascomycete fungus Penicillium subrubescens.</title>
        <authorList>
            <person name="De Vries R.P."/>
            <person name="Peng M."/>
            <person name="Dilokpimol A."/>
            <person name="Hilden K."/>
            <person name="Makela M.R."/>
            <person name="Grigoriev I."/>
            <person name="Riley R."/>
            <person name="Granchi Z."/>
        </authorList>
    </citation>
    <scope>NUCLEOTIDE SEQUENCE [LARGE SCALE GENOMIC DNA]</scope>
    <source>
        <strain evidence="3 4">CBS 132785</strain>
    </source>
</reference>
<feature type="compositionally biased region" description="Basic and acidic residues" evidence="2">
    <location>
        <begin position="503"/>
        <end position="531"/>
    </location>
</feature>
<organism evidence="3 4">
    <name type="scientific">Penicillium subrubescens</name>
    <dbReference type="NCBI Taxonomy" id="1316194"/>
    <lineage>
        <taxon>Eukaryota</taxon>
        <taxon>Fungi</taxon>
        <taxon>Dikarya</taxon>
        <taxon>Ascomycota</taxon>
        <taxon>Pezizomycotina</taxon>
        <taxon>Eurotiomycetes</taxon>
        <taxon>Eurotiomycetidae</taxon>
        <taxon>Eurotiales</taxon>
        <taxon>Aspergillaceae</taxon>
        <taxon>Penicillium</taxon>
    </lineage>
</organism>
<feature type="compositionally biased region" description="Acidic residues" evidence="2">
    <location>
        <begin position="532"/>
        <end position="542"/>
    </location>
</feature>
<dbReference type="Proteomes" id="UP000186955">
    <property type="component" value="Unassembled WGS sequence"/>
</dbReference>
<feature type="compositionally biased region" description="Basic residues" evidence="2">
    <location>
        <begin position="430"/>
        <end position="439"/>
    </location>
</feature>
<feature type="region of interest" description="Disordered" evidence="2">
    <location>
        <begin position="121"/>
        <end position="163"/>
    </location>
</feature>
<proteinExistence type="predicted"/>
<name>A0A1Q5UGE7_9EURO</name>
<feature type="region of interest" description="Disordered" evidence="2">
    <location>
        <begin position="343"/>
        <end position="542"/>
    </location>
</feature>
<feature type="compositionally biased region" description="Polar residues" evidence="2">
    <location>
        <begin position="344"/>
        <end position="356"/>
    </location>
</feature>
<gene>
    <name evidence="3" type="ORF">PENSUB_2859</name>
</gene>
<evidence type="ECO:0000256" key="2">
    <source>
        <dbReference type="SAM" id="MobiDB-lite"/>
    </source>
</evidence>